<dbReference type="InterPro" id="IPR036291">
    <property type="entry name" value="NAD(P)-bd_dom_sf"/>
</dbReference>
<evidence type="ECO:0000313" key="4">
    <source>
        <dbReference type="EMBL" id="MFC5151314.1"/>
    </source>
</evidence>
<evidence type="ECO:0000313" key="5">
    <source>
        <dbReference type="Proteomes" id="UP001596160"/>
    </source>
</evidence>
<dbReference type="EMBL" id="JBHSKP010000003">
    <property type="protein sequence ID" value="MFC5151314.1"/>
    <property type="molecule type" value="Genomic_DNA"/>
</dbReference>
<keyword evidence="5" id="KW-1185">Reference proteome</keyword>
<evidence type="ECO:0000256" key="1">
    <source>
        <dbReference type="ARBA" id="ARBA00023002"/>
    </source>
</evidence>
<dbReference type="PANTHER" id="PTHR43818">
    <property type="entry name" value="BCDNA.GH03377"/>
    <property type="match status" value="1"/>
</dbReference>
<dbReference type="Gene3D" id="3.30.360.10">
    <property type="entry name" value="Dihydrodipicolinate Reductase, domain 2"/>
    <property type="match status" value="1"/>
</dbReference>
<dbReference type="RefSeq" id="WP_344475105.1">
    <property type="nucleotide sequence ID" value="NZ_BAAASB010000005.1"/>
</dbReference>
<protein>
    <submittedName>
        <fullName evidence="4">Gfo/Idh/MocA family protein</fullName>
    </submittedName>
</protein>
<dbReference type="SUPFAM" id="SSF51735">
    <property type="entry name" value="NAD(P)-binding Rossmann-fold domains"/>
    <property type="match status" value="1"/>
</dbReference>
<sequence length="302" mass="31672">MHNPVKMLRCGLFGAGHWARQTHAPALAAHGGVDFVGVWARRPEAAAALARDHGTAAYSGDEGVDALLAECDAAAFALPPDVQAPLAVRAADAGRQLLLDKPVATTVAAARETAEAARRAKVASVVFCTLRFAPDTELWINEQASAGGWFTAHARWLGARHAPGSADGRHPRSPWRSEKGGLWDVGPHALSVLIPVLGDVTEVNALRGPADSVHLVLRHSSGASSTSTLGLGAPPNAAGAGVELVGEHGRTAMPRWNDAITAYRAAVDELRSSMTTGRPHGCDAWFGLRLTEILAEAESRLN</sequence>
<reference evidence="5" key="1">
    <citation type="journal article" date="2019" name="Int. J. Syst. Evol. Microbiol.">
        <title>The Global Catalogue of Microorganisms (GCM) 10K type strain sequencing project: providing services to taxonomists for standard genome sequencing and annotation.</title>
        <authorList>
            <consortium name="The Broad Institute Genomics Platform"/>
            <consortium name="The Broad Institute Genome Sequencing Center for Infectious Disease"/>
            <person name="Wu L."/>
            <person name="Ma J."/>
        </authorList>
    </citation>
    <scope>NUCLEOTIDE SEQUENCE [LARGE SCALE GENOMIC DNA]</scope>
    <source>
        <strain evidence="5">PCU 266</strain>
    </source>
</reference>
<dbReference type="Pfam" id="PF22725">
    <property type="entry name" value="GFO_IDH_MocA_C3"/>
    <property type="match status" value="1"/>
</dbReference>
<dbReference type="InterPro" id="IPR050463">
    <property type="entry name" value="Gfo/Idh/MocA_oxidrdct_glycsds"/>
</dbReference>
<dbReference type="InterPro" id="IPR000683">
    <property type="entry name" value="Gfo/Idh/MocA-like_OxRdtase_N"/>
</dbReference>
<dbReference type="Gene3D" id="3.40.50.720">
    <property type="entry name" value="NAD(P)-binding Rossmann-like Domain"/>
    <property type="match status" value="1"/>
</dbReference>
<dbReference type="SUPFAM" id="SSF55347">
    <property type="entry name" value="Glyceraldehyde-3-phosphate dehydrogenase-like, C-terminal domain"/>
    <property type="match status" value="1"/>
</dbReference>
<name>A0ABW0AFR6_9ACTN</name>
<dbReference type="InterPro" id="IPR055170">
    <property type="entry name" value="GFO_IDH_MocA-like_dom"/>
</dbReference>
<feature type="domain" description="GFO/IDH/MocA-like oxidoreductase" evidence="3">
    <location>
        <begin position="153"/>
        <end position="250"/>
    </location>
</feature>
<feature type="domain" description="Gfo/Idh/MocA-like oxidoreductase N-terminal" evidence="2">
    <location>
        <begin position="8"/>
        <end position="123"/>
    </location>
</feature>
<proteinExistence type="predicted"/>
<dbReference type="Proteomes" id="UP001596160">
    <property type="component" value="Unassembled WGS sequence"/>
</dbReference>
<evidence type="ECO:0000259" key="3">
    <source>
        <dbReference type="Pfam" id="PF22725"/>
    </source>
</evidence>
<keyword evidence="1" id="KW-0560">Oxidoreductase</keyword>
<gene>
    <name evidence="4" type="ORF">ACFPRH_06200</name>
</gene>
<dbReference type="PANTHER" id="PTHR43818:SF11">
    <property type="entry name" value="BCDNA.GH03377"/>
    <property type="match status" value="1"/>
</dbReference>
<dbReference type="Pfam" id="PF01408">
    <property type="entry name" value="GFO_IDH_MocA"/>
    <property type="match status" value="1"/>
</dbReference>
<organism evidence="4 5">
    <name type="scientific">Streptomyces amakusaensis</name>
    <dbReference type="NCBI Taxonomy" id="67271"/>
    <lineage>
        <taxon>Bacteria</taxon>
        <taxon>Bacillati</taxon>
        <taxon>Actinomycetota</taxon>
        <taxon>Actinomycetes</taxon>
        <taxon>Kitasatosporales</taxon>
        <taxon>Streptomycetaceae</taxon>
        <taxon>Streptomyces</taxon>
    </lineage>
</organism>
<comment type="caution">
    <text evidence="4">The sequence shown here is derived from an EMBL/GenBank/DDBJ whole genome shotgun (WGS) entry which is preliminary data.</text>
</comment>
<evidence type="ECO:0000259" key="2">
    <source>
        <dbReference type="Pfam" id="PF01408"/>
    </source>
</evidence>
<accession>A0ABW0AFR6</accession>